<dbReference type="SUPFAM" id="SSF52980">
    <property type="entry name" value="Restriction endonuclease-like"/>
    <property type="match status" value="1"/>
</dbReference>
<dbReference type="GO" id="GO:0004519">
    <property type="term" value="F:endonuclease activity"/>
    <property type="evidence" value="ECO:0007669"/>
    <property type="project" value="UniProtKB-KW"/>
</dbReference>
<keyword evidence="2" id="KW-0540">Nuclease</keyword>
<reference evidence="2" key="1">
    <citation type="submission" date="2023-06" db="EMBL/GenBank/DDBJ databases">
        <title>Uncultivated large filamentous bacteria from sulfidic sediments reveal new species and different genomic features in energy metabolism and defense.</title>
        <authorList>
            <person name="Fonseca A."/>
        </authorList>
    </citation>
    <scope>NUCLEOTIDE SEQUENCE</scope>
    <source>
        <strain evidence="2">HSG4</strain>
    </source>
</reference>
<sequence length="237" mass="26491">MSEVIDFENEIPDEEREMGSFNHSLTQSNLTSLLHNDERFTTLVEFSLEPSKIDLSQFDLKAKDELKPDVCVYTNPPTVEPPDDLVKTTQMPDLAIEILSPLQTVSELISKLKAYFALSVKSCWLVSVHPETTLKIPKLKLWTPKNGHLGVQSFSFGSVSGWTLVIPATQSITVFSQSKRYKTFGTDTTIEIIDEIMDICLPIAKVFKIPSKKVMSEPKLGLVSTPNVLNISISSSW</sequence>
<evidence type="ECO:0000313" key="2">
    <source>
        <dbReference type="EMBL" id="MDM8562447.1"/>
    </source>
</evidence>
<protein>
    <submittedName>
        <fullName evidence="2">Uma2 family endonuclease</fullName>
    </submittedName>
</protein>
<keyword evidence="3" id="KW-1185">Reference proteome</keyword>
<evidence type="ECO:0000259" key="1">
    <source>
        <dbReference type="Pfam" id="PF05685"/>
    </source>
</evidence>
<dbReference type="InterPro" id="IPR011335">
    <property type="entry name" value="Restrct_endonuc-II-like"/>
</dbReference>
<name>A0ABT7VRY8_9GAMM</name>
<feature type="domain" description="Putative restriction endonuclease" evidence="1">
    <location>
        <begin position="19"/>
        <end position="167"/>
    </location>
</feature>
<keyword evidence="2" id="KW-0255">Endonuclease</keyword>
<comment type="caution">
    <text evidence="2">The sequence shown here is derived from an EMBL/GenBank/DDBJ whole genome shotgun (WGS) entry which is preliminary data.</text>
</comment>
<proteinExistence type="predicted"/>
<dbReference type="Pfam" id="PF05685">
    <property type="entry name" value="Uma2"/>
    <property type="match status" value="1"/>
</dbReference>
<dbReference type="CDD" id="cd06260">
    <property type="entry name" value="DUF820-like"/>
    <property type="match status" value="1"/>
</dbReference>
<accession>A0ABT7VRY8</accession>
<dbReference type="Gene3D" id="3.90.1570.10">
    <property type="entry name" value="tt1808, chain A"/>
    <property type="match status" value="1"/>
</dbReference>
<dbReference type="Proteomes" id="UP001171945">
    <property type="component" value="Unassembled WGS sequence"/>
</dbReference>
<dbReference type="InterPro" id="IPR008538">
    <property type="entry name" value="Uma2"/>
</dbReference>
<keyword evidence="2" id="KW-0378">Hydrolase</keyword>
<evidence type="ECO:0000313" key="3">
    <source>
        <dbReference type="Proteomes" id="UP001171945"/>
    </source>
</evidence>
<organism evidence="2 3">
    <name type="scientific">Candidatus Marithioploca araucensis</name>
    <dbReference type="NCBI Taxonomy" id="70273"/>
    <lineage>
        <taxon>Bacteria</taxon>
        <taxon>Pseudomonadati</taxon>
        <taxon>Pseudomonadota</taxon>
        <taxon>Gammaproteobacteria</taxon>
        <taxon>Thiotrichales</taxon>
        <taxon>Thiotrichaceae</taxon>
        <taxon>Candidatus Marithioploca</taxon>
    </lineage>
</organism>
<dbReference type="EMBL" id="JAUCGM010000157">
    <property type="protein sequence ID" value="MDM8562447.1"/>
    <property type="molecule type" value="Genomic_DNA"/>
</dbReference>
<dbReference type="InterPro" id="IPR012296">
    <property type="entry name" value="Nuclease_put_TT1808"/>
</dbReference>
<gene>
    <name evidence="2" type="ORF">QUF54_03745</name>
</gene>